<keyword evidence="4" id="KW-1185">Reference proteome</keyword>
<protein>
    <submittedName>
        <fullName evidence="3">TetR/AcrR family transcriptional regulator</fullName>
    </submittedName>
</protein>
<dbReference type="InterPro" id="IPR050109">
    <property type="entry name" value="HTH-type_TetR-like_transc_reg"/>
</dbReference>
<evidence type="ECO:0000313" key="4">
    <source>
        <dbReference type="Proteomes" id="UP000321062"/>
    </source>
</evidence>
<dbReference type="GO" id="GO:0003677">
    <property type="term" value="F:DNA binding"/>
    <property type="evidence" value="ECO:0007669"/>
    <property type="project" value="UniProtKB-UniRule"/>
</dbReference>
<dbReference type="PROSITE" id="PS50977">
    <property type="entry name" value="HTH_TETR_2"/>
    <property type="match status" value="1"/>
</dbReference>
<dbReference type="InterPro" id="IPR036271">
    <property type="entry name" value="Tet_transcr_reg_TetR-rel_C_sf"/>
</dbReference>
<dbReference type="InterPro" id="IPR001647">
    <property type="entry name" value="HTH_TetR"/>
</dbReference>
<dbReference type="Gene3D" id="1.10.357.10">
    <property type="entry name" value="Tetracycline Repressor, domain 2"/>
    <property type="match status" value="1"/>
</dbReference>
<dbReference type="KEGG" id="yti:FNA67_04875"/>
<dbReference type="EMBL" id="CP041690">
    <property type="protein sequence ID" value="QEE19546.1"/>
    <property type="molecule type" value="Genomic_DNA"/>
</dbReference>
<evidence type="ECO:0000313" key="3">
    <source>
        <dbReference type="EMBL" id="QEE19546.1"/>
    </source>
</evidence>
<proteinExistence type="predicted"/>
<dbReference type="AlphaFoldDB" id="A0A5B9DKF1"/>
<dbReference type="InterPro" id="IPR009057">
    <property type="entry name" value="Homeodomain-like_sf"/>
</dbReference>
<dbReference type="RefSeq" id="WP_147655256.1">
    <property type="nucleotide sequence ID" value="NZ_BMFM01000001.1"/>
</dbReference>
<dbReference type="SUPFAM" id="SSF48498">
    <property type="entry name" value="Tetracyclin repressor-like, C-terminal domain"/>
    <property type="match status" value="1"/>
</dbReference>
<dbReference type="OrthoDB" id="2356263at2"/>
<dbReference type="Pfam" id="PF00440">
    <property type="entry name" value="TetR_N"/>
    <property type="match status" value="1"/>
</dbReference>
<dbReference type="SUPFAM" id="SSF46689">
    <property type="entry name" value="Homeodomain-like"/>
    <property type="match status" value="1"/>
</dbReference>
<evidence type="ECO:0000256" key="1">
    <source>
        <dbReference type="ARBA" id="ARBA00023125"/>
    </source>
</evidence>
<dbReference type="PANTHER" id="PTHR30328">
    <property type="entry name" value="TRANSCRIPTIONAL REPRESSOR"/>
    <property type="match status" value="1"/>
</dbReference>
<name>A0A5B9DKF1_9HYPH</name>
<gene>
    <name evidence="3" type="ORF">FNA67_04875</name>
</gene>
<dbReference type="Pfam" id="PF17938">
    <property type="entry name" value="TetR_C_29"/>
    <property type="match status" value="1"/>
</dbReference>
<evidence type="ECO:0000256" key="2">
    <source>
        <dbReference type="SAM" id="MobiDB-lite"/>
    </source>
</evidence>
<keyword evidence="1" id="KW-0238">DNA-binding</keyword>
<feature type="region of interest" description="Disordered" evidence="2">
    <location>
        <begin position="1"/>
        <end position="24"/>
    </location>
</feature>
<dbReference type="InterPro" id="IPR041474">
    <property type="entry name" value="NicS_C"/>
</dbReference>
<accession>A0A5B9DKF1</accession>
<dbReference type="PANTHER" id="PTHR30328:SF54">
    <property type="entry name" value="HTH-TYPE TRANSCRIPTIONAL REPRESSOR SCO4008"/>
    <property type="match status" value="1"/>
</dbReference>
<organism evidence="3 4">
    <name type="scientific">Paradevosia tibetensis</name>
    <dbReference type="NCBI Taxonomy" id="1447062"/>
    <lineage>
        <taxon>Bacteria</taxon>
        <taxon>Pseudomonadati</taxon>
        <taxon>Pseudomonadota</taxon>
        <taxon>Alphaproteobacteria</taxon>
        <taxon>Hyphomicrobiales</taxon>
        <taxon>Devosiaceae</taxon>
        <taxon>Paradevosia</taxon>
    </lineage>
</organism>
<feature type="compositionally biased region" description="Basic and acidic residues" evidence="2">
    <location>
        <begin position="8"/>
        <end position="24"/>
    </location>
</feature>
<reference evidence="3 4" key="1">
    <citation type="journal article" date="2015" name="Int. J. Syst. Evol. Microbiol.">
        <title>Youhaiella tibetensis gen. nov., sp. nov., isolated from subsurface sediment.</title>
        <authorList>
            <person name="Wang Y.X."/>
            <person name="Huang F.Q."/>
            <person name="Nogi Y."/>
            <person name="Pang S.J."/>
            <person name="Wang P.K."/>
            <person name="Lv J."/>
        </authorList>
    </citation>
    <scope>NUCLEOTIDE SEQUENCE [LARGE SCALE GENOMIC DNA]</scope>
    <source>
        <strain evidence="4">fig4</strain>
    </source>
</reference>
<sequence length="229" mass="25965">MPVAKVKKSAEQVERAGVRSQDPEGTRQNIIEIASEEFALNGLAGARIDEIAARTRSSKRMIYYYFGDKEGLYLSALENAYRLVREGESKLDIGGLDPIAALRRIVEFTFDHHHKHEDFIRMVMIENIHHAQYLEKSEVIRDLNVTAIGTIESLYARGVEAGLFRESLDPIELHWQISALCFFNVSNRATFSKIFGRDIGTPQAQDSLRANSVDMVLRYVVRPEHLSAD</sequence>
<dbReference type="Proteomes" id="UP000321062">
    <property type="component" value="Chromosome"/>
</dbReference>